<dbReference type="AlphaFoldDB" id="Q86JA2"/>
<dbReference type="dictyBase" id="DDB_G0276915"/>
<feature type="transmembrane region" description="Helical" evidence="1">
    <location>
        <begin position="21"/>
        <end position="43"/>
    </location>
</feature>
<keyword evidence="1" id="KW-1133">Transmembrane helix</keyword>
<gene>
    <name evidence="2" type="ORF">DDB_G0276915</name>
</gene>
<comment type="caution">
    <text evidence="2">The sequence shown here is derived from an EMBL/GenBank/DDBJ whole genome shotgun (WGS) entry which is preliminary data.</text>
</comment>
<keyword evidence="1" id="KW-0812">Transmembrane</keyword>
<keyword evidence="3" id="KW-1185">Reference proteome</keyword>
<reference evidence="2 3" key="1">
    <citation type="journal article" date="2005" name="Nature">
        <title>The genome of the social amoeba Dictyostelium discoideum.</title>
        <authorList>
            <consortium name="The Dictyostelium discoideum Sequencing Consortium"/>
            <person name="Eichinger L."/>
            <person name="Pachebat J.A."/>
            <person name="Glockner G."/>
            <person name="Rajandream M.A."/>
            <person name="Sucgang R."/>
            <person name="Berriman M."/>
            <person name="Song J."/>
            <person name="Olsen R."/>
            <person name="Szafranski K."/>
            <person name="Xu Q."/>
            <person name="Tunggal B."/>
            <person name="Kummerfeld S."/>
            <person name="Madera M."/>
            <person name="Konfortov B.A."/>
            <person name="Rivero F."/>
            <person name="Bankier A.T."/>
            <person name="Lehmann R."/>
            <person name="Hamlin N."/>
            <person name="Davies R."/>
            <person name="Gaudet P."/>
            <person name="Fey P."/>
            <person name="Pilcher K."/>
            <person name="Chen G."/>
            <person name="Saunders D."/>
            <person name="Sodergren E."/>
            <person name="Davis P."/>
            <person name="Kerhornou A."/>
            <person name="Nie X."/>
            <person name="Hall N."/>
            <person name="Anjard C."/>
            <person name="Hemphill L."/>
            <person name="Bason N."/>
            <person name="Farbrother P."/>
            <person name="Desany B."/>
            <person name="Just E."/>
            <person name="Morio T."/>
            <person name="Rost R."/>
            <person name="Churcher C."/>
            <person name="Cooper J."/>
            <person name="Haydock S."/>
            <person name="van Driessche N."/>
            <person name="Cronin A."/>
            <person name="Goodhead I."/>
            <person name="Muzny D."/>
            <person name="Mourier T."/>
            <person name="Pain A."/>
            <person name="Lu M."/>
            <person name="Harper D."/>
            <person name="Lindsay R."/>
            <person name="Hauser H."/>
            <person name="James K."/>
            <person name="Quiles M."/>
            <person name="Madan Babu M."/>
            <person name="Saito T."/>
            <person name="Buchrieser C."/>
            <person name="Wardroper A."/>
            <person name="Felder M."/>
            <person name="Thangavelu M."/>
            <person name="Johnson D."/>
            <person name="Knights A."/>
            <person name="Loulseged H."/>
            <person name="Mungall K."/>
            <person name="Oliver K."/>
            <person name="Price C."/>
            <person name="Quail M.A."/>
            <person name="Urushihara H."/>
            <person name="Hernandez J."/>
            <person name="Rabbinowitsch E."/>
            <person name="Steffen D."/>
            <person name="Sanders M."/>
            <person name="Ma J."/>
            <person name="Kohara Y."/>
            <person name="Sharp S."/>
            <person name="Simmonds M."/>
            <person name="Spiegler S."/>
            <person name="Tivey A."/>
            <person name="Sugano S."/>
            <person name="White B."/>
            <person name="Walker D."/>
            <person name="Woodward J."/>
            <person name="Winckler T."/>
            <person name="Tanaka Y."/>
            <person name="Shaulsky G."/>
            <person name="Schleicher M."/>
            <person name="Weinstock G."/>
            <person name="Rosenthal A."/>
            <person name="Cox E.C."/>
            <person name="Chisholm R.L."/>
            <person name="Gibbs R."/>
            <person name="Loomis W.F."/>
            <person name="Platzer M."/>
            <person name="Kay R.R."/>
            <person name="Williams J."/>
            <person name="Dear P.H."/>
            <person name="Noegel A.A."/>
            <person name="Barrell B."/>
            <person name="Kuspa A."/>
        </authorList>
    </citation>
    <scope>NUCLEOTIDE SEQUENCE [LARGE SCALE GENOMIC DNA]</scope>
    <source>
        <strain evidence="2 3">AX4</strain>
    </source>
</reference>
<dbReference type="SMR" id="Q86JA2"/>
<keyword evidence="1" id="KW-0472">Membrane</keyword>
<dbReference type="EMBL" id="AAFI02000019">
    <property type="protein sequence ID" value="EAL68959.1"/>
    <property type="molecule type" value="Genomic_DNA"/>
</dbReference>
<accession>Q86JA2</accession>
<name>Q86JA2_DICDI</name>
<proteinExistence type="predicted"/>
<sequence length="74" mass="8474">MVYVKIVSKFIKKGGDRLLIRLIKFVAEILAMQILLVCKPVFIESVLPTFVMRLIVLFDISELQYPNFGSSLID</sequence>
<dbReference type="VEuPathDB" id="AmoebaDB:DDB_G0276915"/>
<dbReference type="InParanoid" id="Q86JA2"/>
<dbReference type="PaxDb" id="44689-DDB0168336"/>
<dbReference type="HOGENOM" id="CLU_2692961_0_0_1"/>
<dbReference type="GeneID" id="8620694"/>
<evidence type="ECO:0000313" key="2">
    <source>
        <dbReference type="EMBL" id="EAL68959.1"/>
    </source>
</evidence>
<protein>
    <submittedName>
        <fullName evidence="2">Uncharacterized protein</fullName>
    </submittedName>
</protein>
<dbReference type="Proteomes" id="UP000002195">
    <property type="component" value="Unassembled WGS sequence"/>
</dbReference>
<dbReference type="RefSeq" id="XP_642831.1">
    <property type="nucleotide sequence ID" value="XM_637739.1"/>
</dbReference>
<evidence type="ECO:0000256" key="1">
    <source>
        <dbReference type="SAM" id="Phobius"/>
    </source>
</evidence>
<organism evidence="2 3">
    <name type="scientific">Dictyostelium discoideum</name>
    <name type="common">Social amoeba</name>
    <dbReference type="NCBI Taxonomy" id="44689"/>
    <lineage>
        <taxon>Eukaryota</taxon>
        <taxon>Amoebozoa</taxon>
        <taxon>Evosea</taxon>
        <taxon>Eumycetozoa</taxon>
        <taxon>Dictyostelia</taxon>
        <taxon>Dictyosteliales</taxon>
        <taxon>Dictyosteliaceae</taxon>
        <taxon>Dictyostelium</taxon>
    </lineage>
</organism>
<evidence type="ECO:0000313" key="3">
    <source>
        <dbReference type="Proteomes" id="UP000002195"/>
    </source>
</evidence>
<accession>Q550V1</accession>
<dbReference type="KEGG" id="ddi:DDB_G0276915"/>